<proteinExistence type="predicted"/>
<accession>A0ABV5ZKT4</accession>
<evidence type="ECO:0000313" key="2">
    <source>
        <dbReference type="Proteomes" id="UP001589688"/>
    </source>
</evidence>
<reference evidence="1 2" key="1">
    <citation type="submission" date="2024-09" db="EMBL/GenBank/DDBJ databases">
        <authorList>
            <person name="Sun Q."/>
            <person name="Mori K."/>
        </authorList>
    </citation>
    <scope>NUCLEOTIDE SEQUENCE [LARGE SCALE GENOMIC DNA]</scope>
    <source>
        <strain evidence="1 2">ATCC 51272</strain>
    </source>
</reference>
<gene>
    <name evidence="1" type="ORF">ACFFK8_05610</name>
</gene>
<name>A0ABV5ZKT4_9BACT</name>
<dbReference type="Proteomes" id="UP001589688">
    <property type="component" value="Unassembled WGS sequence"/>
</dbReference>
<protein>
    <submittedName>
        <fullName evidence="1">Uncharacterized protein</fullName>
    </submittedName>
</protein>
<dbReference type="RefSeq" id="WP_390182969.1">
    <property type="nucleotide sequence ID" value="NZ_JBHLZF010000002.1"/>
</dbReference>
<keyword evidence="2" id="KW-1185">Reference proteome</keyword>
<dbReference type="EMBL" id="JBHLZF010000002">
    <property type="protein sequence ID" value="MFB9897288.1"/>
    <property type="molecule type" value="Genomic_DNA"/>
</dbReference>
<comment type="caution">
    <text evidence="1">The sequence shown here is derived from an EMBL/GenBank/DDBJ whole genome shotgun (WGS) entry which is preliminary data.</text>
</comment>
<organism evidence="1 2">
    <name type="scientific">Hallella seregens ATCC 51272</name>
    <dbReference type="NCBI Taxonomy" id="1336250"/>
    <lineage>
        <taxon>Bacteria</taxon>
        <taxon>Pseudomonadati</taxon>
        <taxon>Bacteroidota</taxon>
        <taxon>Bacteroidia</taxon>
        <taxon>Bacteroidales</taxon>
        <taxon>Prevotellaceae</taxon>
        <taxon>Hallella</taxon>
    </lineage>
</organism>
<evidence type="ECO:0000313" key="1">
    <source>
        <dbReference type="EMBL" id="MFB9897288.1"/>
    </source>
</evidence>
<sequence length="79" mass="8767">MTQILVTLNEDSAAQSIRRAIGMLRGVASTSIYKGGEQTRKAYVKKTLTRAVAELKAAKDKGMKMQKADDFVREFEESV</sequence>